<accession>A0AAV7VQI2</accession>
<organism evidence="2 3">
    <name type="scientific">Pleurodeles waltl</name>
    <name type="common">Iberian ribbed newt</name>
    <dbReference type="NCBI Taxonomy" id="8319"/>
    <lineage>
        <taxon>Eukaryota</taxon>
        <taxon>Metazoa</taxon>
        <taxon>Chordata</taxon>
        <taxon>Craniata</taxon>
        <taxon>Vertebrata</taxon>
        <taxon>Euteleostomi</taxon>
        <taxon>Amphibia</taxon>
        <taxon>Batrachia</taxon>
        <taxon>Caudata</taxon>
        <taxon>Salamandroidea</taxon>
        <taxon>Salamandridae</taxon>
        <taxon>Pleurodelinae</taxon>
        <taxon>Pleurodeles</taxon>
    </lineage>
</organism>
<keyword evidence="3" id="KW-1185">Reference proteome</keyword>
<comment type="caution">
    <text evidence="2">The sequence shown here is derived from an EMBL/GenBank/DDBJ whole genome shotgun (WGS) entry which is preliminary data.</text>
</comment>
<evidence type="ECO:0000256" key="1">
    <source>
        <dbReference type="SAM" id="MobiDB-lite"/>
    </source>
</evidence>
<dbReference type="AlphaFoldDB" id="A0AAV7VQI2"/>
<feature type="region of interest" description="Disordered" evidence="1">
    <location>
        <begin position="24"/>
        <end position="112"/>
    </location>
</feature>
<proteinExistence type="predicted"/>
<gene>
    <name evidence="2" type="ORF">NDU88_007710</name>
</gene>
<dbReference type="Proteomes" id="UP001066276">
    <property type="component" value="Chromosome 2_1"/>
</dbReference>
<dbReference type="EMBL" id="JANPWB010000003">
    <property type="protein sequence ID" value="KAJ1203929.1"/>
    <property type="molecule type" value="Genomic_DNA"/>
</dbReference>
<sequence length="171" mass="18558">MPHNTAGAEEILKNGFLLFRAHTPGIGAGRHRSSWTQKTPRQGKKTPLLGGTERRQSRNRQKPWKTAADPGELSERATALQEKRGLSRYGVRDKGKRAEGGRPSTLKPSRAQVAKERVEAVLEASQLSLNPVHILDDRLEGVPDSEVATPASSQASQGDGPVLTPRTADDL</sequence>
<evidence type="ECO:0000313" key="3">
    <source>
        <dbReference type="Proteomes" id="UP001066276"/>
    </source>
</evidence>
<feature type="region of interest" description="Disordered" evidence="1">
    <location>
        <begin position="140"/>
        <end position="171"/>
    </location>
</feature>
<evidence type="ECO:0000313" key="2">
    <source>
        <dbReference type="EMBL" id="KAJ1203929.1"/>
    </source>
</evidence>
<reference evidence="2" key="1">
    <citation type="journal article" date="2022" name="bioRxiv">
        <title>Sequencing and chromosome-scale assembly of the giantPleurodeles waltlgenome.</title>
        <authorList>
            <person name="Brown T."/>
            <person name="Elewa A."/>
            <person name="Iarovenko S."/>
            <person name="Subramanian E."/>
            <person name="Araus A.J."/>
            <person name="Petzold A."/>
            <person name="Susuki M."/>
            <person name="Suzuki K.-i.T."/>
            <person name="Hayashi T."/>
            <person name="Toyoda A."/>
            <person name="Oliveira C."/>
            <person name="Osipova E."/>
            <person name="Leigh N.D."/>
            <person name="Simon A."/>
            <person name="Yun M.H."/>
        </authorList>
    </citation>
    <scope>NUCLEOTIDE SEQUENCE</scope>
    <source>
        <strain evidence="2">20211129_DDA</strain>
        <tissue evidence="2">Liver</tissue>
    </source>
</reference>
<feature type="compositionally biased region" description="Basic and acidic residues" evidence="1">
    <location>
        <begin position="81"/>
        <end position="100"/>
    </location>
</feature>
<protein>
    <submittedName>
        <fullName evidence="2">Uncharacterized protein</fullName>
    </submittedName>
</protein>
<name>A0AAV7VQI2_PLEWA</name>